<protein>
    <submittedName>
        <fullName evidence="1">Uncharacterized protein</fullName>
    </submittedName>
</protein>
<evidence type="ECO:0000313" key="1">
    <source>
        <dbReference type="EMBL" id="KAG9195244.1"/>
    </source>
</evidence>
<keyword evidence="2" id="KW-1185">Reference proteome</keyword>
<comment type="caution">
    <text evidence="1">The sequence shown here is derived from an EMBL/GenBank/DDBJ whole genome shotgun (WGS) entry which is preliminary data.</text>
</comment>
<reference evidence="1" key="1">
    <citation type="submission" date="2021-07" db="EMBL/GenBank/DDBJ databases">
        <title>Genome Resource of American Ginseng Black Spot Pathogen Alternaria panax.</title>
        <authorList>
            <person name="Qiu C."/>
            <person name="Wang W."/>
            <person name="Liu Z."/>
        </authorList>
    </citation>
    <scope>NUCLEOTIDE SEQUENCE</scope>
    <source>
        <strain evidence="1">BNCC115425</strain>
    </source>
</reference>
<dbReference type="Proteomes" id="UP001199106">
    <property type="component" value="Unassembled WGS sequence"/>
</dbReference>
<dbReference type="AlphaFoldDB" id="A0AAD4IJ27"/>
<gene>
    <name evidence="1" type="ORF">G6011_00364</name>
</gene>
<evidence type="ECO:0000313" key="2">
    <source>
        <dbReference type="Proteomes" id="UP001199106"/>
    </source>
</evidence>
<accession>A0AAD4IJ27</accession>
<sequence>MSSASKKWLEEPNKPMMPPSTYGLTLQVDFAWSKFRNIIASRGADGHLTPLYIQNFRPAKPQLRFERVADHTNIAKGTIHSFSISGDCILHGREIILKPLKRWKSEYNYLSHALGGTPISWIANSTLKVWDFVCVNSITQEPIAKLSANFWAL</sequence>
<dbReference type="EMBL" id="JAANER010000001">
    <property type="protein sequence ID" value="KAG9195244.1"/>
    <property type="molecule type" value="Genomic_DNA"/>
</dbReference>
<proteinExistence type="predicted"/>
<organism evidence="1 2">
    <name type="scientific">Alternaria panax</name>
    <dbReference type="NCBI Taxonomy" id="48097"/>
    <lineage>
        <taxon>Eukaryota</taxon>
        <taxon>Fungi</taxon>
        <taxon>Dikarya</taxon>
        <taxon>Ascomycota</taxon>
        <taxon>Pezizomycotina</taxon>
        <taxon>Dothideomycetes</taxon>
        <taxon>Pleosporomycetidae</taxon>
        <taxon>Pleosporales</taxon>
        <taxon>Pleosporineae</taxon>
        <taxon>Pleosporaceae</taxon>
        <taxon>Alternaria</taxon>
        <taxon>Alternaria sect. Panax</taxon>
    </lineage>
</organism>
<name>A0AAD4IJ27_9PLEO</name>